<gene>
    <name evidence="5" type="primary">marR_1</name>
    <name evidence="5" type="ORF">NUM_39670</name>
</gene>
<evidence type="ECO:0000313" key="6">
    <source>
        <dbReference type="Proteomes" id="UP000614996"/>
    </source>
</evidence>
<dbReference type="SMART" id="SM00347">
    <property type="entry name" value="HTH_MARR"/>
    <property type="match status" value="1"/>
</dbReference>
<sequence length="161" mass="17288">MADGGAATSDGAGPTRYPGGAADSPGFLLWRLTLDWQRAITAALAPYGLTHVQFVLLACAWWLGEHGEPPNQLGLARQAGTDVKMTSQVVRKLAAKGLLERAVDPADSRARRLRLTAAGGELARRAVRAVEAVDAEFFGPDEPAATRLLTRMLHRRPDRHG</sequence>
<keyword evidence="2" id="KW-0238">DNA-binding</keyword>
<dbReference type="PANTHER" id="PTHR33164:SF64">
    <property type="entry name" value="TRANSCRIPTIONAL REGULATOR SLYA"/>
    <property type="match status" value="1"/>
</dbReference>
<reference evidence="6" key="1">
    <citation type="journal article" date="2021" name="Int. J. Syst. Evol. Microbiol.">
        <title>Actinocatenispora comari sp. nov., an endophytic actinomycete isolated from aerial parts of Comarum salesowianum.</title>
        <authorList>
            <person name="Oyunbileg N."/>
            <person name="Iizaka Y."/>
            <person name="Hamada M."/>
            <person name="Davaapurev B.O."/>
            <person name="Fukumoto A."/>
            <person name="Tsetseg B."/>
            <person name="Kato F."/>
            <person name="Tamura T."/>
            <person name="Batkhuu J."/>
            <person name="Anzai Y."/>
        </authorList>
    </citation>
    <scope>NUCLEOTIDE SEQUENCE [LARGE SCALE GENOMIC DNA]</scope>
    <source>
        <strain evidence="6">NUM-2625</strain>
    </source>
</reference>
<dbReference type="AlphaFoldDB" id="A0A8J4AHC6"/>
<dbReference type="Pfam" id="PF01047">
    <property type="entry name" value="MarR"/>
    <property type="match status" value="1"/>
</dbReference>
<dbReference type="GO" id="GO:0003700">
    <property type="term" value="F:DNA-binding transcription factor activity"/>
    <property type="evidence" value="ECO:0007669"/>
    <property type="project" value="InterPro"/>
</dbReference>
<dbReference type="InterPro" id="IPR039422">
    <property type="entry name" value="MarR/SlyA-like"/>
</dbReference>
<dbReference type="InterPro" id="IPR036390">
    <property type="entry name" value="WH_DNA-bd_sf"/>
</dbReference>
<evidence type="ECO:0000256" key="2">
    <source>
        <dbReference type="ARBA" id="ARBA00023125"/>
    </source>
</evidence>
<dbReference type="GO" id="GO:0003677">
    <property type="term" value="F:DNA binding"/>
    <property type="evidence" value="ECO:0007669"/>
    <property type="project" value="UniProtKB-KW"/>
</dbReference>
<protein>
    <submittedName>
        <fullName evidence="5">MarR family transcriptional regulator</fullName>
    </submittedName>
</protein>
<keyword evidence="1" id="KW-0805">Transcription regulation</keyword>
<evidence type="ECO:0000256" key="1">
    <source>
        <dbReference type="ARBA" id="ARBA00023015"/>
    </source>
</evidence>
<dbReference type="InterPro" id="IPR036388">
    <property type="entry name" value="WH-like_DNA-bd_sf"/>
</dbReference>
<keyword evidence="6" id="KW-1185">Reference proteome</keyword>
<dbReference type="SUPFAM" id="SSF46785">
    <property type="entry name" value="Winged helix' DNA-binding domain"/>
    <property type="match status" value="1"/>
</dbReference>
<organism evidence="5 6">
    <name type="scientific">Actinocatenispora comari</name>
    <dbReference type="NCBI Taxonomy" id="2807577"/>
    <lineage>
        <taxon>Bacteria</taxon>
        <taxon>Bacillati</taxon>
        <taxon>Actinomycetota</taxon>
        <taxon>Actinomycetes</taxon>
        <taxon>Micromonosporales</taxon>
        <taxon>Micromonosporaceae</taxon>
        <taxon>Actinocatenispora</taxon>
    </lineage>
</organism>
<dbReference type="PROSITE" id="PS50995">
    <property type="entry name" value="HTH_MARR_2"/>
    <property type="match status" value="1"/>
</dbReference>
<dbReference type="Gene3D" id="1.10.10.10">
    <property type="entry name" value="Winged helix-like DNA-binding domain superfamily/Winged helix DNA-binding domain"/>
    <property type="match status" value="1"/>
</dbReference>
<evidence type="ECO:0000259" key="4">
    <source>
        <dbReference type="PROSITE" id="PS50995"/>
    </source>
</evidence>
<dbReference type="PANTHER" id="PTHR33164">
    <property type="entry name" value="TRANSCRIPTIONAL REGULATOR, MARR FAMILY"/>
    <property type="match status" value="1"/>
</dbReference>
<feature type="domain" description="HTH marR-type" evidence="4">
    <location>
        <begin position="22"/>
        <end position="158"/>
    </location>
</feature>
<dbReference type="RefSeq" id="WP_207126425.1">
    <property type="nucleotide sequence ID" value="NZ_BOPO01000076.1"/>
</dbReference>
<dbReference type="GO" id="GO:0006950">
    <property type="term" value="P:response to stress"/>
    <property type="evidence" value="ECO:0007669"/>
    <property type="project" value="TreeGrafter"/>
</dbReference>
<accession>A0A8J4AHC6</accession>
<name>A0A8J4AHC6_9ACTN</name>
<evidence type="ECO:0000256" key="3">
    <source>
        <dbReference type="ARBA" id="ARBA00023163"/>
    </source>
</evidence>
<comment type="caution">
    <text evidence="5">The sequence shown here is derived from an EMBL/GenBank/DDBJ whole genome shotgun (WGS) entry which is preliminary data.</text>
</comment>
<keyword evidence="3" id="KW-0804">Transcription</keyword>
<dbReference type="InterPro" id="IPR000835">
    <property type="entry name" value="HTH_MarR-typ"/>
</dbReference>
<evidence type="ECO:0000313" key="5">
    <source>
        <dbReference type="EMBL" id="GIL28713.1"/>
    </source>
</evidence>
<proteinExistence type="predicted"/>
<dbReference type="EMBL" id="BOPO01000076">
    <property type="protein sequence ID" value="GIL28713.1"/>
    <property type="molecule type" value="Genomic_DNA"/>
</dbReference>
<dbReference type="Proteomes" id="UP000614996">
    <property type="component" value="Unassembled WGS sequence"/>
</dbReference>